<dbReference type="InterPro" id="IPR003821">
    <property type="entry name" value="DXP_reductoisomerase"/>
</dbReference>
<dbReference type="EC" id="1.1.1.267" evidence="9"/>
<feature type="binding site" evidence="9">
    <location>
        <position position="206"/>
    </location>
    <ligand>
        <name>NADPH</name>
        <dbReference type="ChEBI" id="CHEBI:57783"/>
    </ligand>
</feature>
<reference evidence="13" key="2">
    <citation type="submission" date="2020-09" db="EMBL/GenBank/DDBJ databases">
        <authorList>
            <person name="Sun Q."/>
            <person name="Kim S."/>
        </authorList>
    </citation>
    <scope>NUCLEOTIDE SEQUENCE</scope>
    <source>
        <strain evidence="13">KCTC 12870</strain>
    </source>
</reference>
<feature type="binding site" evidence="9">
    <location>
        <position position="219"/>
    </location>
    <ligand>
        <name>1-deoxy-D-xylulose 5-phosphate</name>
        <dbReference type="ChEBI" id="CHEBI:57792"/>
    </ligand>
</feature>
<feature type="binding site" evidence="9">
    <location>
        <position position="127"/>
    </location>
    <ligand>
        <name>NADPH</name>
        <dbReference type="ChEBI" id="CHEBI:57783"/>
    </ligand>
</feature>
<feature type="binding site" evidence="9">
    <location>
        <position position="14"/>
    </location>
    <ligand>
        <name>NADPH</name>
        <dbReference type="ChEBI" id="CHEBI:57783"/>
    </ligand>
</feature>
<evidence type="ECO:0000256" key="7">
    <source>
        <dbReference type="ARBA" id="ARBA00023229"/>
    </source>
</evidence>
<comment type="function">
    <text evidence="9">Catalyzes the NADPH-dependent rearrangement and reduction of 1-deoxy-D-xylulose-5-phosphate (DXP) to 2-C-methyl-D-erythritol 4-phosphate (MEP).</text>
</comment>
<accession>A0A8J3DMA7</accession>
<feature type="binding site" evidence="9">
    <location>
        <position position="152"/>
    </location>
    <ligand>
        <name>1-deoxy-D-xylulose 5-phosphate</name>
        <dbReference type="ChEBI" id="CHEBI:57792"/>
    </ligand>
</feature>
<feature type="binding site" evidence="9">
    <location>
        <position position="12"/>
    </location>
    <ligand>
        <name>NADPH</name>
        <dbReference type="ChEBI" id="CHEBI:57783"/>
    </ligand>
</feature>
<feature type="domain" description="DXP reductoisomerase C-terminal" evidence="12">
    <location>
        <begin position="262"/>
        <end position="378"/>
    </location>
</feature>
<keyword evidence="3 9" id="KW-0479">Metal-binding</keyword>
<comment type="cofactor">
    <cofactor evidence="9">
        <name>Mg(2+)</name>
        <dbReference type="ChEBI" id="CHEBI:18420"/>
    </cofactor>
    <cofactor evidence="9">
        <name>Mn(2+)</name>
        <dbReference type="ChEBI" id="CHEBI:29035"/>
    </cofactor>
</comment>
<dbReference type="RefSeq" id="WP_189516687.1">
    <property type="nucleotide sequence ID" value="NZ_BMXG01000024.1"/>
</dbReference>
<evidence type="ECO:0000256" key="1">
    <source>
        <dbReference type="ARBA" id="ARBA00005094"/>
    </source>
</evidence>
<feature type="binding site" evidence="9">
    <location>
        <position position="222"/>
    </location>
    <ligand>
        <name>Mn(2+)</name>
        <dbReference type="ChEBI" id="CHEBI:29035"/>
    </ligand>
</feature>
<dbReference type="Pfam" id="PF13288">
    <property type="entry name" value="DXPR_C"/>
    <property type="match status" value="1"/>
</dbReference>
<evidence type="ECO:0000256" key="2">
    <source>
        <dbReference type="ARBA" id="ARBA00006825"/>
    </source>
</evidence>
<feature type="binding site" evidence="9">
    <location>
        <position position="218"/>
    </location>
    <ligand>
        <name>1-deoxy-D-xylulose 5-phosphate</name>
        <dbReference type="ChEBI" id="CHEBI:57792"/>
    </ligand>
</feature>
<reference evidence="13" key="1">
    <citation type="journal article" date="2014" name="Int. J. Syst. Evol. Microbiol.">
        <title>Complete genome sequence of Corynebacterium casei LMG S-19264T (=DSM 44701T), isolated from a smear-ripened cheese.</title>
        <authorList>
            <consortium name="US DOE Joint Genome Institute (JGI-PGF)"/>
            <person name="Walter F."/>
            <person name="Albersmeier A."/>
            <person name="Kalinowski J."/>
            <person name="Ruckert C."/>
        </authorList>
    </citation>
    <scope>NUCLEOTIDE SEQUENCE</scope>
    <source>
        <strain evidence="13">KCTC 12870</strain>
    </source>
</reference>
<dbReference type="EMBL" id="BMXG01000024">
    <property type="protein sequence ID" value="GHC10648.1"/>
    <property type="molecule type" value="Genomic_DNA"/>
</dbReference>
<evidence type="ECO:0000313" key="13">
    <source>
        <dbReference type="EMBL" id="GHC10648.1"/>
    </source>
</evidence>
<feature type="binding site" evidence="9">
    <location>
        <position position="153"/>
    </location>
    <ligand>
        <name>Mn(2+)</name>
        <dbReference type="ChEBI" id="CHEBI:29035"/>
    </ligand>
</feature>
<dbReference type="UniPathway" id="UPA00056">
    <property type="reaction ID" value="UER00092"/>
</dbReference>
<feature type="domain" description="1-deoxy-D-xylulose 5-phosphate reductoisomerase N-terminal" evidence="10">
    <location>
        <begin position="6"/>
        <end position="133"/>
    </location>
</feature>
<evidence type="ECO:0000256" key="9">
    <source>
        <dbReference type="HAMAP-Rule" id="MF_00183"/>
    </source>
</evidence>
<evidence type="ECO:0000256" key="4">
    <source>
        <dbReference type="ARBA" id="ARBA00022857"/>
    </source>
</evidence>
<dbReference type="FunFam" id="3.40.50.720:FF:000045">
    <property type="entry name" value="1-deoxy-D-xylulose 5-phosphate reductoisomerase"/>
    <property type="match status" value="1"/>
</dbReference>
<keyword evidence="9" id="KW-0460">Magnesium</keyword>
<dbReference type="InterPro" id="IPR013512">
    <property type="entry name" value="DXP_reductoisomerase_N"/>
</dbReference>
<evidence type="ECO:0000259" key="12">
    <source>
        <dbReference type="Pfam" id="PF13288"/>
    </source>
</evidence>
<feature type="binding site" evidence="9">
    <location>
        <position position="200"/>
    </location>
    <ligand>
        <name>1-deoxy-D-xylulose 5-phosphate</name>
        <dbReference type="ChEBI" id="CHEBI:57792"/>
    </ligand>
</feature>
<dbReference type="PIRSF" id="PIRSF006205">
    <property type="entry name" value="Dxp_reductismrs"/>
    <property type="match status" value="1"/>
</dbReference>
<keyword evidence="14" id="KW-1185">Reference proteome</keyword>
<dbReference type="InterPro" id="IPR036291">
    <property type="entry name" value="NAD(P)-bd_dom_sf"/>
</dbReference>
<evidence type="ECO:0000259" key="11">
    <source>
        <dbReference type="Pfam" id="PF08436"/>
    </source>
</evidence>
<feature type="domain" description="1-deoxy-D-xylulose 5-phosphate reductoisomerase C-terminal" evidence="11">
    <location>
        <begin position="147"/>
        <end position="230"/>
    </location>
</feature>
<evidence type="ECO:0000256" key="5">
    <source>
        <dbReference type="ARBA" id="ARBA00023002"/>
    </source>
</evidence>
<evidence type="ECO:0000313" key="14">
    <source>
        <dbReference type="Proteomes" id="UP000642829"/>
    </source>
</evidence>
<evidence type="ECO:0000256" key="6">
    <source>
        <dbReference type="ARBA" id="ARBA00023211"/>
    </source>
</evidence>
<comment type="caution">
    <text evidence="9">Lacks conserved residue(s) required for the propagation of feature annotation.</text>
</comment>
<dbReference type="Gene3D" id="1.10.1740.10">
    <property type="match status" value="1"/>
</dbReference>
<protein>
    <recommendedName>
        <fullName evidence="9">1-deoxy-D-xylulose 5-phosphate reductoisomerase</fullName>
        <shortName evidence="9">DXP reductoisomerase</shortName>
        <ecNumber evidence="9">1.1.1.267</ecNumber>
    </recommendedName>
    <alternativeName>
        <fullName evidence="9">1-deoxyxylulose-5-phosphate reductoisomerase</fullName>
    </alternativeName>
    <alternativeName>
        <fullName evidence="9">2-C-methyl-D-erythritol 4-phosphate synthase</fullName>
    </alternativeName>
</protein>
<dbReference type="GO" id="GO:0051484">
    <property type="term" value="P:isopentenyl diphosphate biosynthetic process, methylerythritol 4-phosphate pathway involved in terpenoid biosynthetic process"/>
    <property type="evidence" value="ECO:0007669"/>
    <property type="project" value="TreeGrafter"/>
</dbReference>
<dbReference type="GO" id="GO:0030145">
    <property type="term" value="F:manganese ion binding"/>
    <property type="evidence" value="ECO:0007669"/>
    <property type="project" value="TreeGrafter"/>
</dbReference>
<dbReference type="Gene3D" id="3.40.50.720">
    <property type="entry name" value="NAD(P)-binding Rossmann-like Domain"/>
    <property type="match status" value="1"/>
</dbReference>
<sequence length="395" mass="42782">MSAKKIVLLGATGSIGESTRRVVAKHPDRLNIVGIAGRTRWRELAQIAHEFDVRHVSIFDETAFNEARASGAFPEGTTFYCGLEGLTEISCLPEAELVVAAIVGTLSLQPTLAAIECGKDIALASKEILVMAGKVVMAAAKKHGCQILPMDSEHNAIFQCLQGERDIDVHKLILTASGGPFRDFTAAQMKHVTKANALKHPNWDMGPKVTIDSSTMANKGLEVIEAHWLFDKGPDQIQVVVHPQSIVHSMVHYVDGSVIAQLSPPSMTFAIQHVLLYPERAEGVDPTLDFTQMLQLDFRPPNYELFPCLRLAMNAMGVEGVAPAVFNASNEIAVDAFLSDRIGYCDIARIVEQTLAAVPACDPQGLEEILAADAEARRRAADFVQQIAGAPILTQ</sequence>
<dbReference type="InterPro" id="IPR013644">
    <property type="entry name" value="DXP_reductoisomerase_C"/>
</dbReference>
<comment type="similarity">
    <text evidence="2 9">Belongs to the DXR family.</text>
</comment>
<organism evidence="13 14">
    <name type="scientific">Cerasicoccus arenae</name>
    <dbReference type="NCBI Taxonomy" id="424488"/>
    <lineage>
        <taxon>Bacteria</taxon>
        <taxon>Pseudomonadati</taxon>
        <taxon>Verrucomicrobiota</taxon>
        <taxon>Opitutia</taxon>
        <taxon>Puniceicoccales</taxon>
        <taxon>Cerasicoccaceae</taxon>
        <taxon>Cerasicoccus</taxon>
    </lineage>
</organism>
<dbReference type="InterPro" id="IPR026877">
    <property type="entry name" value="DXPR_C"/>
</dbReference>
<dbReference type="PANTHER" id="PTHR30525:SF0">
    <property type="entry name" value="1-DEOXY-D-XYLULOSE 5-PHOSPHATE REDUCTOISOMERASE, CHLOROPLASTIC"/>
    <property type="match status" value="1"/>
</dbReference>
<dbReference type="Proteomes" id="UP000642829">
    <property type="component" value="Unassembled WGS sequence"/>
</dbReference>
<evidence type="ECO:0000256" key="8">
    <source>
        <dbReference type="ARBA" id="ARBA00048543"/>
    </source>
</evidence>
<evidence type="ECO:0000256" key="3">
    <source>
        <dbReference type="ARBA" id="ARBA00022723"/>
    </source>
</evidence>
<evidence type="ECO:0000259" key="10">
    <source>
        <dbReference type="Pfam" id="PF02670"/>
    </source>
</evidence>
<comment type="catalytic activity">
    <reaction evidence="8">
        <text>2-C-methyl-D-erythritol 4-phosphate + NADP(+) = 1-deoxy-D-xylulose 5-phosphate + NADPH + H(+)</text>
        <dbReference type="Rhea" id="RHEA:13717"/>
        <dbReference type="ChEBI" id="CHEBI:15378"/>
        <dbReference type="ChEBI" id="CHEBI:57783"/>
        <dbReference type="ChEBI" id="CHEBI:57792"/>
        <dbReference type="ChEBI" id="CHEBI:58262"/>
        <dbReference type="ChEBI" id="CHEBI:58349"/>
        <dbReference type="EC" id="1.1.1.267"/>
    </reaction>
    <physiologicalReaction direction="right-to-left" evidence="8">
        <dbReference type="Rhea" id="RHEA:13719"/>
    </physiologicalReaction>
</comment>
<dbReference type="GO" id="GO:0070402">
    <property type="term" value="F:NADPH binding"/>
    <property type="evidence" value="ECO:0007669"/>
    <property type="project" value="InterPro"/>
</dbReference>
<dbReference type="Pfam" id="PF08436">
    <property type="entry name" value="DXP_redisom_C"/>
    <property type="match status" value="1"/>
</dbReference>
<name>A0A8J3DMA7_9BACT</name>
<proteinExistence type="inferred from homology"/>
<dbReference type="SUPFAM" id="SSF51735">
    <property type="entry name" value="NAD(P)-binding Rossmann-fold domains"/>
    <property type="match status" value="1"/>
</dbReference>
<feature type="binding site" evidence="9">
    <location>
        <position position="213"/>
    </location>
    <ligand>
        <name>1-deoxy-D-xylulose 5-phosphate</name>
        <dbReference type="ChEBI" id="CHEBI:57792"/>
    </ligand>
</feature>
<feature type="binding site" evidence="9">
    <location>
        <position position="13"/>
    </location>
    <ligand>
        <name>NADPH</name>
        <dbReference type="ChEBI" id="CHEBI:57783"/>
    </ligand>
</feature>
<comment type="caution">
    <text evidence="13">The sequence shown here is derived from an EMBL/GenBank/DDBJ whole genome shotgun (WGS) entry which is preliminary data.</text>
</comment>
<feature type="binding site" evidence="9">
    <location>
        <position position="15"/>
    </location>
    <ligand>
        <name>NADPH</name>
        <dbReference type="ChEBI" id="CHEBI:57783"/>
    </ligand>
</feature>
<gene>
    <name evidence="9 13" type="primary">dxr</name>
    <name evidence="13" type="ORF">GCM10007047_29940</name>
</gene>
<dbReference type="GO" id="GO:0030604">
    <property type="term" value="F:1-deoxy-D-xylulose-5-phosphate reductoisomerase activity"/>
    <property type="evidence" value="ECO:0007669"/>
    <property type="project" value="UniProtKB-UniRule"/>
</dbReference>
<keyword evidence="7 9" id="KW-0414">Isoprene biosynthesis</keyword>
<feature type="binding site" evidence="9">
    <location>
        <position position="177"/>
    </location>
    <ligand>
        <name>1-deoxy-D-xylulose 5-phosphate</name>
        <dbReference type="ChEBI" id="CHEBI:57792"/>
    </ligand>
</feature>
<dbReference type="SUPFAM" id="SSF69055">
    <property type="entry name" value="1-deoxy-D-xylulose-5-phosphate reductoisomerase, C-terminal domain"/>
    <property type="match status" value="1"/>
</dbReference>
<dbReference type="NCBIfam" id="TIGR00243">
    <property type="entry name" value="Dxr"/>
    <property type="match status" value="1"/>
</dbReference>
<feature type="binding site" evidence="9">
    <location>
        <position position="151"/>
    </location>
    <ligand>
        <name>Mn(2+)</name>
        <dbReference type="ChEBI" id="CHEBI:29035"/>
    </ligand>
</feature>
<feature type="binding site" evidence="9">
    <location>
        <position position="222"/>
    </location>
    <ligand>
        <name>1-deoxy-D-xylulose 5-phosphate</name>
        <dbReference type="ChEBI" id="CHEBI:57792"/>
    </ligand>
</feature>
<feature type="binding site" evidence="9">
    <location>
        <position position="153"/>
    </location>
    <ligand>
        <name>1-deoxy-D-xylulose 5-phosphate</name>
        <dbReference type="ChEBI" id="CHEBI:57792"/>
    </ligand>
</feature>
<dbReference type="Pfam" id="PF02670">
    <property type="entry name" value="DXP_reductoisom"/>
    <property type="match status" value="1"/>
</dbReference>
<comment type="pathway">
    <text evidence="1 9">Isoprenoid biosynthesis; isopentenyl diphosphate biosynthesis via DXP pathway; isopentenyl diphosphate from 1-deoxy-D-xylulose 5-phosphate: step 1/6.</text>
</comment>
<dbReference type="AlphaFoldDB" id="A0A8J3DMA7"/>
<dbReference type="PANTHER" id="PTHR30525">
    <property type="entry name" value="1-DEOXY-D-XYLULOSE 5-PHOSPHATE REDUCTOISOMERASE"/>
    <property type="match status" value="1"/>
</dbReference>
<dbReference type="SUPFAM" id="SSF55347">
    <property type="entry name" value="Glyceraldehyde-3-phosphate dehydrogenase-like, C-terminal domain"/>
    <property type="match status" value="1"/>
</dbReference>
<feature type="binding site" evidence="9">
    <location>
        <position position="126"/>
    </location>
    <ligand>
        <name>1-deoxy-D-xylulose 5-phosphate</name>
        <dbReference type="ChEBI" id="CHEBI:57792"/>
    </ligand>
</feature>
<keyword evidence="5 9" id="KW-0560">Oxidoreductase</keyword>
<dbReference type="InterPro" id="IPR036169">
    <property type="entry name" value="DXPR_C_sf"/>
</dbReference>
<keyword evidence="6 9" id="KW-0464">Manganese</keyword>
<keyword evidence="4 9" id="KW-0521">NADP</keyword>
<dbReference type="HAMAP" id="MF_00183">
    <property type="entry name" value="DXP_reductoisom"/>
    <property type="match status" value="1"/>
</dbReference>